<dbReference type="Pfam" id="PF04437">
    <property type="entry name" value="RINT1_TIP1"/>
    <property type="match status" value="1"/>
</dbReference>
<dbReference type="Gene3D" id="1.20.58.670">
    <property type="entry name" value="Dsl1p vesicle tethering complex, Tip20p subunit, domain D"/>
    <property type="match status" value="1"/>
</dbReference>
<gene>
    <name evidence="7" type="ORF">LENED_006578</name>
</gene>
<organism evidence="7 8">
    <name type="scientific">Lentinula edodes</name>
    <name type="common">Shiitake mushroom</name>
    <name type="synonym">Lentinus edodes</name>
    <dbReference type="NCBI Taxonomy" id="5353"/>
    <lineage>
        <taxon>Eukaryota</taxon>
        <taxon>Fungi</taxon>
        <taxon>Dikarya</taxon>
        <taxon>Basidiomycota</taxon>
        <taxon>Agaricomycotina</taxon>
        <taxon>Agaricomycetes</taxon>
        <taxon>Agaricomycetidae</taxon>
        <taxon>Agaricales</taxon>
        <taxon>Marasmiineae</taxon>
        <taxon>Omphalotaceae</taxon>
        <taxon>Lentinula</taxon>
    </lineage>
</organism>
<dbReference type="PANTHER" id="PTHR13520:SF0">
    <property type="entry name" value="RAD50-INTERACTING PROTEIN 1"/>
    <property type="match status" value="1"/>
</dbReference>
<dbReference type="GO" id="GO:0006890">
    <property type="term" value="P:retrograde vesicle-mediated transport, Golgi to endoplasmic reticulum"/>
    <property type="evidence" value="ECO:0007669"/>
    <property type="project" value="InterPro"/>
</dbReference>
<evidence type="ECO:0000313" key="8">
    <source>
        <dbReference type="Proteomes" id="UP000188533"/>
    </source>
</evidence>
<dbReference type="CDD" id="cd11069">
    <property type="entry name" value="CYP_FUM15-like"/>
    <property type="match status" value="1"/>
</dbReference>
<dbReference type="GO" id="GO:0060628">
    <property type="term" value="P:regulation of ER to Golgi vesicle-mediated transport"/>
    <property type="evidence" value="ECO:0007669"/>
    <property type="project" value="TreeGrafter"/>
</dbReference>
<keyword evidence="8" id="KW-1185">Reference proteome</keyword>
<dbReference type="InterPro" id="IPR042042">
    <property type="entry name" value="Tip20p_domB"/>
</dbReference>
<feature type="compositionally biased region" description="Low complexity" evidence="6">
    <location>
        <begin position="667"/>
        <end position="679"/>
    </location>
</feature>
<dbReference type="STRING" id="5353.A0A1Q3EC63"/>
<dbReference type="GO" id="GO:0020037">
    <property type="term" value="F:heme binding"/>
    <property type="evidence" value="ECO:0007669"/>
    <property type="project" value="InterPro"/>
</dbReference>
<feature type="binding site" description="axial binding residue" evidence="5">
    <location>
        <position position="1301"/>
    </location>
    <ligand>
        <name>heme</name>
        <dbReference type="ChEBI" id="CHEBI:30413"/>
    </ligand>
    <ligandPart>
        <name>Fe</name>
        <dbReference type="ChEBI" id="CHEBI:18248"/>
    </ligandPart>
</feature>
<dbReference type="PROSITE" id="PS51386">
    <property type="entry name" value="RINT1_TIP20"/>
    <property type="match status" value="1"/>
</dbReference>
<keyword evidence="5" id="KW-0349">Heme</keyword>
<evidence type="ECO:0000256" key="5">
    <source>
        <dbReference type="PIRSR" id="PIRSR602403-1"/>
    </source>
</evidence>
<dbReference type="InterPro" id="IPR042044">
    <property type="entry name" value="EXOC6PINT-1/Sec15/Tip20_C_dom2"/>
</dbReference>
<dbReference type="InterPro" id="IPR002403">
    <property type="entry name" value="Cyt_P450_E_grp-IV"/>
</dbReference>
<reference evidence="7 8" key="2">
    <citation type="submission" date="2017-02" db="EMBL/GenBank/DDBJ databases">
        <title>A genome survey and senescence transcriptome analysis in Lentinula edodes.</title>
        <authorList>
            <person name="Sakamoto Y."/>
            <person name="Nakade K."/>
            <person name="Sato S."/>
            <person name="Yoshida Y."/>
            <person name="Miyazaki K."/>
            <person name="Natsume S."/>
            <person name="Konno N."/>
        </authorList>
    </citation>
    <scope>NUCLEOTIDE SEQUENCE [LARGE SCALE GENOMIC DNA]</scope>
    <source>
        <strain evidence="7 8">NBRC 111202</strain>
    </source>
</reference>
<dbReference type="Gene3D" id="1.10.630.10">
    <property type="entry name" value="Cytochrome P450"/>
    <property type="match status" value="1"/>
</dbReference>
<dbReference type="SUPFAM" id="SSF48264">
    <property type="entry name" value="Cytochrome P450"/>
    <property type="match status" value="1"/>
</dbReference>
<dbReference type="PRINTS" id="PR00465">
    <property type="entry name" value="EP450IV"/>
</dbReference>
<dbReference type="GO" id="GO:0004497">
    <property type="term" value="F:monooxygenase activity"/>
    <property type="evidence" value="ECO:0007669"/>
    <property type="project" value="InterPro"/>
</dbReference>
<dbReference type="GO" id="GO:0006888">
    <property type="term" value="P:endoplasmic reticulum to Golgi vesicle-mediated transport"/>
    <property type="evidence" value="ECO:0007669"/>
    <property type="project" value="InterPro"/>
</dbReference>
<evidence type="ECO:0000256" key="3">
    <source>
        <dbReference type="ARBA" id="ARBA00022723"/>
    </source>
</evidence>
<proteinExistence type="inferred from homology"/>
<dbReference type="Proteomes" id="UP000188533">
    <property type="component" value="Unassembled WGS sequence"/>
</dbReference>
<dbReference type="GO" id="GO:0016705">
    <property type="term" value="F:oxidoreductase activity, acting on paired donors, with incorporation or reduction of molecular oxygen"/>
    <property type="evidence" value="ECO:0007669"/>
    <property type="project" value="InterPro"/>
</dbReference>
<evidence type="ECO:0000256" key="2">
    <source>
        <dbReference type="ARBA" id="ARBA00010617"/>
    </source>
</evidence>
<dbReference type="EMBL" id="BDGU01000208">
    <property type="protein sequence ID" value="GAW04771.1"/>
    <property type="molecule type" value="Genomic_DNA"/>
</dbReference>
<keyword evidence="3 5" id="KW-0479">Metal-binding</keyword>
<comment type="similarity">
    <text evidence="2">Belongs to the cytochrome P450 family.</text>
</comment>
<dbReference type="PANTHER" id="PTHR13520">
    <property type="entry name" value="RAD50-INTERACTING PROTEIN 1 RINT-1"/>
    <property type="match status" value="1"/>
</dbReference>
<dbReference type="GO" id="GO:0005506">
    <property type="term" value="F:iron ion binding"/>
    <property type="evidence" value="ECO:0007669"/>
    <property type="project" value="InterPro"/>
</dbReference>
<dbReference type="InterPro" id="IPR036396">
    <property type="entry name" value="Cyt_P450_sf"/>
</dbReference>
<accession>A0A1Q3EC63</accession>
<dbReference type="GO" id="GO:0070939">
    <property type="term" value="C:Dsl1/NZR complex"/>
    <property type="evidence" value="ECO:0007669"/>
    <property type="project" value="InterPro"/>
</dbReference>
<dbReference type="Pfam" id="PF00067">
    <property type="entry name" value="p450"/>
    <property type="match status" value="1"/>
</dbReference>
<name>A0A1Q3EC63_LENED</name>
<evidence type="ECO:0000256" key="6">
    <source>
        <dbReference type="SAM" id="MobiDB-lite"/>
    </source>
</evidence>
<comment type="cofactor">
    <cofactor evidence="1 5">
        <name>heme</name>
        <dbReference type="ChEBI" id="CHEBI:30413"/>
    </cofactor>
</comment>
<comment type="caution">
    <text evidence="7">The sequence shown here is derived from an EMBL/GenBank/DDBJ whole genome shotgun (WGS) entry which is preliminary data.</text>
</comment>
<sequence length="1361" mass="152443">MSSSRIRALLGAPDIEQAKREAVLYLNANFPSYDHLQGLDAKFCESEVSEAELASNLASSSSTVDALIVKAKSSAHSYVEIAQNLSLLRHSLSDELVDLTDGLSSSMSSEPGSSTLLEDIETLHRNLDDLQGVKGYAQVIQRALELSESSIQQIRALSTSAPITTSSVAQFQTLQVFVSNVADACSSVEDGAGKQDLHLVEFLRRVLERTWVDIKKSISTPLLDAAEQLKWPMTVDYANASTDQRTAFERAFLRLLQLQKVSEIISSPSGSRSEKDGIYPLEILVQPVALRFKYHFEGTRQTNRPDKPEWYFTHILNVAHDQRTFLEHVVQLLLNSADRQTINAWREFTRLLLPILTNKLRRTVPSLLPHPSLLAHTIYQALQFDAALREEGFELDGTLGDTVPKRDGVAGEAWPGVCDVILGKKEWFDAWLDGEKRFADNQYHDIISAPDAWQIADDEPDEVVVGHDLKTTNSARRLKALIEQITDRYSPLPSFLHRIRFLLSMQTPLLEQYSSRLTSSLDAYETLSSALVRAVPGALSVSLGMKEDHSSSVNIEHGRFTSGVEGVQRLCKALLSSRFIETAMKVWGEDLFFLELWTEIKQRPALRAFAQANSALHSSTNQADDESHDTIFETLIARYEEVSRRSEDVIVQQVCAEIESSLKPHLSTTTSPNPGSSPKTNDDFTLSQTLLAPIALLSTHLNYMRATLPPPILTSLYRRVASRLAEHLLQRQILYRGSITAAEGRAIRAEHILWVETCRATLLQAFGGSRSRVEAPWARLTEAGTLVDVDGEVKEKIANATFGGIDEDEWEDVIIQVVGSKLAASTDLISSSYVITIESLSTQYNVPGPGSASWITGNFKQVFNPGAWGFHEFIAKKYGGMVRLHGPYGTKSLYTFDAKAMHTVLVKDQDIFEESDGFIESNLLIFGNGLLGTLGHQHRQQRKMLNPIFSAAHMREMIPTFFQVSHQLECALRNRLQSGPPTQEVDILSWMGRTALEIMGQAGLGYSFDPLTDDESFHPYSKAIKELLPTLMRLQFWRMNVLQYVSRIGTAGLRRFVVNLLPWKDLHHIRDMIDYMHSTAEEIYESKKRAFEMGDEAVSQQIGRGKDLISILMRENMKASTEKRLQDNEVVGQMNTLIFAAMDTTSSAMARLLHLLAKHPDAQDKLRQELIEAKRQKDGQDLTYQELTELPYLDAICRETLRLYAPASNVVRLARQDGVIPLHKPIIGLDGTEIHEVEVPRGTTIFVSIFNANRNPDLWGKDAHEWKPERWLSPLPESLVDARIPGVYSHLMTFIGGGRSCIGFKFSQLEMKVVISILVETFKFSPSDKDSKIFWQMNGVTAPVVGKDKHPQLPINISLVN</sequence>
<dbReference type="InterPro" id="IPR001128">
    <property type="entry name" value="Cyt_P450"/>
</dbReference>
<evidence type="ECO:0000313" key="7">
    <source>
        <dbReference type="EMBL" id="GAW04771.1"/>
    </source>
</evidence>
<evidence type="ECO:0000256" key="4">
    <source>
        <dbReference type="ARBA" id="ARBA00023004"/>
    </source>
</evidence>
<feature type="region of interest" description="Disordered" evidence="6">
    <location>
        <begin position="663"/>
        <end position="682"/>
    </location>
</feature>
<keyword evidence="4 5" id="KW-0408">Iron</keyword>
<protein>
    <submittedName>
        <fullName evidence="7">Rint-1 family protein</fullName>
    </submittedName>
</protein>
<dbReference type="InterPro" id="IPR007528">
    <property type="entry name" value="RINT1_Tip20"/>
</dbReference>
<dbReference type="Gene3D" id="1.20.58.1420">
    <property type="entry name" value="Dsl1p vesicle tethering complex, Tip20p subunit, domain B"/>
    <property type="match status" value="1"/>
</dbReference>
<reference evidence="7 8" key="1">
    <citation type="submission" date="2016-08" db="EMBL/GenBank/DDBJ databases">
        <authorList>
            <consortium name="Lentinula edodes genome sequencing consortium"/>
            <person name="Sakamoto Y."/>
            <person name="Nakade K."/>
            <person name="Sato S."/>
            <person name="Yoshida Y."/>
            <person name="Miyazaki K."/>
            <person name="Natsume S."/>
            <person name="Konno N."/>
        </authorList>
    </citation>
    <scope>NUCLEOTIDE SEQUENCE [LARGE SCALE GENOMIC DNA]</scope>
    <source>
        <strain evidence="7 8">NBRC 111202</strain>
    </source>
</reference>
<dbReference type="PRINTS" id="PR00385">
    <property type="entry name" value="P450"/>
</dbReference>
<evidence type="ECO:0000256" key="1">
    <source>
        <dbReference type="ARBA" id="ARBA00001971"/>
    </source>
</evidence>